<reference evidence="3" key="1">
    <citation type="submission" date="2017-07" db="EMBL/GenBank/DDBJ databases">
        <title>Taro Niue Genome Assembly and Annotation.</title>
        <authorList>
            <person name="Atibalentja N."/>
            <person name="Keating K."/>
            <person name="Fields C.J."/>
        </authorList>
    </citation>
    <scope>NUCLEOTIDE SEQUENCE</scope>
    <source>
        <strain evidence="3">Niue_2</strain>
        <tissue evidence="3">Leaf</tissue>
    </source>
</reference>
<keyword evidence="4" id="KW-1185">Reference proteome</keyword>
<feature type="domain" description="Nitroreductase" evidence="2">
    <location>
        <begin position="180"/>
        <end position="314"/>
    </location>
</feature>
<feature type="compositionally biased region" description="Pro residues" evidence="1">
    <location>
        <begin position="42"/>
        <end position="51"/>
    </location>
</feature>
<dbReference type="SUPFAM" id="SSF55469">
    <property type="entry name" value="FMN-dependent nitroreductase-like"/>
    <property type="match status" value="2"/>
</dbReference>
<dbReference type="Pfam" id="PF00881">
    <property type="entry name" value="Nitroreductase"/>
    <property type="match status" value="2"/>
</dbReference>
<feature type="region of interest" description="Disordered" evidence="1">
    <location>
        <begin position="1"/>
        <end position="85"/>
    </location>
</feature>
<dbReference type="GO" id="GO:0016491">
    <property type="term" value="F:oxidoreductase activity"/>
    <property type="evidence" value="ECO:0007669"/>
    <property type="project" value="InterPro"/>
</dbReference>
<protein>
    <recommendedName>
        <fullName evidence="2">Nitroreductase domain-containing protein</fullName>
    </recommendedName>
</protein>
<feature type="compositionally biased region" description="Basic and acidic residues" evidence="1">
    <location>
        <begin position="56"/>
        <end position="66"/>
    </location>
</feature>
<dbReference type="EMBL" id="NMUH01001011">
    <property type="protein sequence ID" value="MQL87871.1"/>
    <property type="molecule type" value="Genomic_DNA"/>
</dbReference>
<dbReference type="PANTHER" id="PTHR42741:SF3">
    <property type="entry name" value="NITROREDUCTASE FAMILY PROTEIN"/>
    <property type="match status" value="1"/>
</dbReference>
<dbReference type="OrthoDB" id="1857329at2759"/>
<evidence type="ECO:0000256" key="1">
    <source>
        <dbReference type="SAM" id="MobiDB-lite"/>
    </source>
</evidence>
<feature type="domain" description="Nitroreductase" evidence="2">
    <location>
        <begin position="573"/>
        <end position="646"/>
    </location>
</feature>
<dbReference type="InterPro" id="IPR000415">
    <property type="entry name" value="Nitroreductase-like"/>
</dbReference>
<comment type="caution">
    <text evidence="3">The sequence shown here is derived from an EMBL/GenBank/DDBJ whole genome shotgun (WGS) entry which is preliminary data.</text>
</comment>
<dbReference type="Gene3D" id="3.40.109.10">
    <property type="entry name" value="NADH Oxidase"/>
    <property type="match status" value="2"/>
</dbReference>
<dbReference type="PANTHER" id="PTHR42741">
    <property type="entry name" value="NITROREDUCTASE FAMILY PROTEIN"/>
    <property type="match status" value="1"/>
</dbReference>
<accession>A0A843UWB1</accession>
<dbReference type="AlphaFoldDB" id="A0A843UWB1"/>
<dbReference type="CDD" id="cd02142">
    <property type="entry name" value="McbC_SagB-like_oxidoreductase"/>
    <property type="match status" value="2"/>
</dbReference>
<evidence type="ECO:0000313" key="3">
    <source>
        <dbReference type="EMBL" id="MQL87871.1"/>
    </source>
</evidence>
<sequence length="667" mass="73465">MSLRPSRSFLPLRHQPLSPFPSSPASSRLPPHRRTTTSASSSPPPSAPMHPPASAKDAEADQEQQRRQQQAQAYHSQTKHSLTAGYARGPRGLDWANQPNPFLRFARSPLLPLLHLPPDSHHHHRQHQPPSPAPIYHSVFSALPCVPPQPLSHASISQLFYDSLSLSAWKTTGVSTWSLRVNPSSGNLHPTEAYLLSPPLLPSSAADAAASSSPASSSPFVAHYAPKEHALDLRALLPHDFLPRFFPPSSVLVGFSSIFWREAWKYGERAFRYCNHDVGHAIAAVAIAAGSLGWDARLLDGLGSSDLRNLFGLGKGFPSTSPPAQLPSRPTRGRFPWVEMEHPDCVLLVFPAGSSSVFSIDYASLSKEISKFPSLEWFGSPNSLSKDHVCWDIIYRTAEAVEKPLTEGEHFSIDPFSSSGLISDGLYKKLTVREVVRKRRSAVDMDGVHVMKKETFYQIMLHCLPSGDVGRGGRQGKQLALPFRVLPWDSEVHAALFVHRVAGLPKGLYFLVRNEDHFDILKQTMRSDFEWVKPDGCPDGLPLYRLASSDCQVLAKQLSCHQDIASDGSFSLGMVARFEPALHERKAWMYPRLFWETGILGQVLYLEAHAVGISATGIGCYFDDAVHDVLGLSGSEFQSLYHFTVGGPVLDKRIMSLPAYPGPDVDA</sequence>
<organism evidence="3 4">
    <name type="scientific">Colocasia esculenta</name>
    <name type="common">Wild taro</name>
    <name type="synonym">Arum esculentum</name>
    <dbReference type="NCBI Taxonomy" id="4460"/>
    <lineage>
        <taxon>Eukaryota</taxon>
        <taxon>Viridiplantae</taxon>
        <taxon>Streptophyta</taxon>
        <taxon>Embryophyta</taxon>
        <taxon>Tracheophyta</taxon>
        <taxon>Spermatophyta</taxon>
        <taxon>Magnoliopsida</taxon>
        <taxon>Liliopsida</taxon>
        <taxon>Araceae</taxon>
        <taxon>Aroideae</taxon>
        <taxon>Colocasieae</taxon>
        <taxon>Colocasia</taxon>
    </lineage>
</organism>
<evidence type="ECO:0000313" key="4">
    <source>
        <dbReference type="Proteomes" id="UP000652761"/>
    </source>
</evidence>
<evidence type="ECO:0000259" key="2">
    <source>
        <dbReference type="Pfam" id="PF00881"/>
    </source>
</evidence>
<dbReference type="Proteomes" id="UP000652761">
    <property type="component" value="Unassembled WGS sequence"/>
</dbReference>
<gene>
    <name evidence="3" type="ORF">Taro_020407</name>
</gene>
<dbReference type="InterPro" id="IPR029479">
    <property type="entry name" value="Nitroreductase"/>
</dbReference>
<proteinExistence type="predicted"/>
<name>A0A843UWB1_COLES</name>
<dbReference type="SMR" id="A0A843UWB1"/>